<evidence type="ECO:0000313" key="2">
    <source>
        <dbReference type="Proteomes" id="UP000680670"/>
    </source>
</evidence>
<accession>A0ABQ4KVS2</accession>
<gene>
    <name evidence="1" type="ORF">J6TS1_19510</name>
</gene>
<sequence length="180" mass="21041">MIVKMKKQEFDQLAQEAICKACFEPLILVYKNRVAEQNTGDQTMVKELFYKELTKGQRALFVFNVYYDHASESLDEFYWWSAYFMAQPKIWSAIKAGLQYFGDAAMLLILEKIEVVLKKHNHPSSLEGFTVSRKNLDCNKELLASIRLLHVTFNETAPLTIKIINEYVLSNQWEFLKIED</sequence>
<name>A0ABQ4KVS2_SIMTE</name>
<organism evidence="1 2">
    <name type="scientific">Siminovitchia terrae</name>
    <name type="common">Bacillus terrae</name>
    <dbReference type="NCBI Taxonomy" id="1914933"/>
    <lineage>
        <taxon>Bacteria</taxon>
        <taxon>Bacillati</taxon>
        <taxon>Bacillota</taxon>
        <taxon>Bacilli</taxon>
        <taxon>Bacillales</taxon>
        <taxon>Bacillaceae</taxon>
        <taxon>Siminovitchia</taxon>
    </lineage>
</organism>
<dbReference type="EMBL" id="BORJ01000004">
    <property type="protein sequence ID" value="GIN96081.1"/>
    <property type="molecule type" value="Genomic_DNA"/>
</dbReference>
<comment type="caution">
    <text evidence="1">The sequence shown here is derived from an EMBL/GenBank/DDBJ whole genome shotgun (WGS) entry which is preliminary data.</text>
</comment>
<proteinExistence type="predicted"/>
<reference evidence="1 2" key="1">
    <citation type="submission" date="2021-03" db="EMBL/GenBank/DDBJ databases">
        <title>Antimicrobial resistance genes in bacteria isolated from Japanese honey, and their potential for conferring macrolide and lincosamide resistance in the American foulbrood pathogen Paenibacillus larvae.</title>
        <authorList>
            <person name="Okamoto M."/>
            <person name="Kumagai M."/>
            <person name="Kanamori H."/>
            <person name="Takamatsu D."/>
        </authorList>
    </citation>
    <scope>NUCLEOTIDE SEQUENCE [LARGE SCALE GENOMIC DNA]</scope>
    <source>
        <strain evidence="1 2">J6TS1</strain>
    </source>
</reference>
<protein>
    <submittedName>
        <fullName evidence="1">Uncharacterized protein</fullName>
    </submittedName>
</protein>
<keyword evidence="2" id="KW-1185">Reference proteome</keyword>
<dbReference type="Proteomes" id="UP000680670">
    <property type="component" value="Unassembled WGS sequence"/>
</dbReference>
<evidence type="ECO:0000313" key="1">
    <source>
        <dbReference type="EMBL" id="GIN96081.1"/>
    </source>
</evidence>